<feature type="transmembrane region" description="Helical" evidence="2">
    <location>
        <begin position="12"/>
        <end position="31"/>
    </location>
</feature>
<dbReference type="Proteomes" id="UP000694845">
    <property type="component" value="Unplaced"/>
</dbReference>
<protein>
    <submittedName>
        <fullName evidence="4">Uncharacterized protein LOC110984572</fullName>
    </submittedName>
</protein>
<keyword evidence="3" id="KW-1185">Reference proteome</keyword>
<feature type="transmembrane region" description="Helical" evidence="2">
    <location>
        <begin position="68"/>
        <end position="96"/>
    </location>
</feature>
<keyword evidence="2" id="KW-1133">Transmembrane helix</keyword>
<dbReference type="OMA" id="PMITIGI"/>
<accession>A0A8B7Z6J6</accession>
<evidence type="ECO:0000313" key="4">
    <source>
        <dbReference type="RefSeq" id="XP_022100582.1"/>
    </source>
</evidence>
<feature type="transmembrane region" description="Helical" evidence="2">
    <location>
        <begin position="43"/>
        <end position="61"/>
    </location>
</feature>
<dbReference type="InterPro" id="IPR030417">
    <property type="entry name" value="MS4A"/>
</dbReference>
<dbReference type="RefSeq" id="XP_022100582.1">
    <property type="nucleotide sequence ID" value="XM_022244890.1"/>
</dbReference>
<dbReference type="AlphaFoldDB" id="A0A8B7Z6J6"/>
<organism evidence="3 4">
    <name type="scientific">Acanthaster planci</name>
    <name type="common">Crown-of-thorns starfish</name>
    <dbReference type="NCBI Taxonomy" id="133434"/>
    <lineage>
        <taxon>Eukaryota</taxon>
        <taxon>Metazoa</taxon>
        <taxon>Echinodermata</taxon>
        <taxon>Eleutherozoa</taxon>
        <taxon>Asterozoa</taxon>
        <taxon>Asteroidea</taxon>
        <taxon>Valvatacea</taxon>
        <taxon>Valvatida</taxon>
        <taxon>Acanthasteridae</taxon>
        <taxon>Acanthaster</taxon>
    </lineage>
</organism>
<sequence>MSDDRRPMMITGILHIVVGIVQPVLWGISWAFTGYYSTVVSEVWGSVAFFIPTGVLAILVAKGNNRGLAIASLIMSILSAIVALVIFITNCITAGLNFSNYFAAHGAFSILALLLGIFEIAVSIVTSIYSSKIYRNAAIPTQAMTVQATTAYPSAYPAVQQYPGPQAQAQYPGPQAEAQQYPPQEQKY</sequence>
<feature type="region of interest" description="Disordered" evidence="1">
    <location>
        <begin position="164"/>
        <end position="188"/>
    </location>
</feature>
<feature type="transmembrane region" description="Helical" evidence="2">
    <location>
        <begin position="102"/>
        <end position="125"/>
    </location>
</feature>
<evidence type="ECO:0000256" key="2">
    <source>
        <dbReference type="SAM" id="Phobius"/>
    </source>
</evidence>
<name>A0A8B7Z6J6_ACAPL</name>
<keyword evidence="2" id="KW-0472">Membrane</keyword>
<gene>
    <name evidence="4" type="primary">LOC110984572</name>
</gene>
<evidence type="ECO:0000256" key="1">
    <source>
        <dbReference type="SAM" id="MobiDB-lite"/>
    </source>
</evidence>
<dbReference type="PANTHER" id="PTHR23320">
    <property type="entry name" value="MEMBRANE-SPANNING 4-DOMAINS SUBFAMILY A MS4A -RELATED"/>
    <property type="match status" value="1"/>
</dbReference>
<evidence type="ECO:0000313" key="3">
    <source>
        <dbReference type="Proteomes" id="UP000694845"/>
    </source>
</evidence>
<dbReference type="KEGG" id="aplc:110984572"/>
<dbReference type="GeneID" id="110984572"/>
<dbReference type="PANTHER" id="PTHR23320:SF165">
    <property type="entry name" value="MARVEL DOMAIN-CONTAINING PROTEIN"/>
    <property type="match status" value="1"/>
</dbReference>
<reference evidence="4" key="1">
    <citation type="submission" date="2025-08" db="UniProtKB">
        <authorList>
            <consortium name="RefSeq"/>
        </authorList>
    </citation>
    <scope>IDENTIFICATION</scope>
</reference>
<proteinExistence type="predicted"/>
<keyword evidence="2" id="KW-0812">Transmembrane</keyword>